<dbReference type="InterPro" id="IPR036390">
    <property type="entry name" value="WH_DNA-bd_sf"/>
</dbReference>
<feature type="domain" description="HTH gntR-type" evidence="4">
    <location>
        <begin position="3"/>
        <end position="70"/>
    </location>
</feature>
<dbReference type="SUPFAM" id="SSF48008">
    <property type="entry name" value="GntR ligand-binding domain-like"/>
    <property type="match status" value="1"/>
</dbReference>
<dbReference type="Gene3D" id="1.10.10.10">
    <property type="entry name" value="Winged helix-like DNA-binding domain superfamily/Winged helix DNA-binding domain"/>
    <property type="match status" value="1"/>
</dbReference>
<keyword evidence="1" id="KW-0805">Transcription regulation</keyword>
<dbReference type="InterPro" id="IPR036388">
    <property type="entry name" value="WH-like_DNA-bd_sf"/>
</dbReference>
<evidence type="ECO:0000313" key="6">
    <source>
        <dbReference type="Proteomes" id="UP001301152"/>
    </source>
</evidence>
<dbReference type="Proteomes" id="UP001301152">
    <property type="component" value="Unassembled WGS sequence"/>
</dbReference>
<dbReference type="InterPro" id="IPR000524">
    <property type="entry name" value="Tscrpt_reg_HTH_GntR"/>
</dbReference>
<organism evidence="5 6">
    <name type="scientific">Acetobacter thailandicus</name>
    <dbReference type="NCBI Taxonomy" id="1502842"/>
    <lineage>
        <taxon>Bacteria</taxon>
        <taxon>Pseudomonadati</taxon>
        <taxon>Pseudomonadota</taxon>
        <taxon>Alphaproteobacteria</taxon>
        <taxon>Acetobacterales</taxon>
        <taxon>Acetobacteraceae</taxon>
        <taxon>Acetobacter</taxon>
    </lineage>
</organism>
<evidence type="ECO:0000256" key="1">
    <source>
        <dbReference type="ARBA" id="ARBA00023015"/>
    </source>
</evidence>
<keyword evidence="3" id="KW-0804">Transcription</keyword>
<sequence length="294" mass="33386">MASELCKRLSAQILNYIADQKLEKGDHLSASVLTEFFRVSRAPIETALRDLTSQGFMSYEKNRGFFIKKDWHDLAQHEVSPSVTEGADDAFYLSIASDRLDDTLPEKITTNELIRRYNLTRPQIVRIMTQIVQEGWGVRLPGHGWQFLPVLTNGIAYDQAYRFRAAVESAALLEPGYFLPSDVLCKLRQEQEDLLDGNLNDLPIATLFAINAGFHESITGACGNPFFLDSLRRINNLRRLLEYRVTVVRDRFERQCKEHIELLNIIEDGDFVTASAFLRIHIGGARRLKGGILA</sequence>
<dbReference type="SMART" id="SM00895">
    <property type="entry name" value="FCD"/>
    <property type="match status" value="1"/>
</dbReference>
<keyword evidence="6" id="KW-1185">Reference proteome</keyword>
<dbReference type="PANTHER" id="PTHR43537:SF45">
    <property type="entry name" value="GNTR FAMILY REGULATORY PROTEIN"/>
    <property type="match status" value="1"/>
</dbReference>
<evidence type="ECO:0000259" key="4">
    <source>
        <dbReference type="PROSITE" id="PS50949"/>
    </source>
</evidence>
<dbReference type="InterPro" id="IPR011711">
    <property type="entry name" value="GntR_C"/>
</dbReference>
<keyword evidence="2" id="KW-0238">DNA-binding</keyword>
<accession>A0ABT3QCL8</accession>
<gene>
    <name evidence="5" type="ORF">OQ497_03530</name>
</gene>
<dbReference type="Gene3D" id="1.20.120.530">
    <property type="entry name" value="GntR ligand-binding domain-like"/>
    <property type="match status" value="1"/>
</dbReference>
<dbReference type="PROSITE" id="PS50949">
    <property type="entry name" value="HTH_GNTR"/>
    <property type="match status" value="1"/>
</dbReference>
<protein>
    <submittedName>
        <fullName evidence="5">GntR family transcriptional regulator</fullName>
    </submittedName>
</protein>
<reference evidence="5 6" key="1">
    <citation type="submission" date="2022-11" db="EMBL/GenBank/DDBJ databases">
        <title>Genome sequencing of Acetobacter type strain.</title>
        <authorList>
            <person name="Heo J."/>
            <person name="Lee D."/>
            <person name="Han B.-H."/>
            <person name="Hong S.-B."/>
            <person name="Kwon S.-W."/>
        </authorList>
    </citation>
    <scope>NUCLEOTIDE SEQUENCE [LARGE SCALE GENOMIC DNA]</scope>
    <source>
        <strain evidence="5 6">KACC 21253</strain>
    </source>
</reference>
<proteinExistence type="predicted"/>
<evidence type="ECO:0000256" key="2">
    <source>
        <dbReference type="ARBA" id="ARBA00023125"/>
    </source>
</evidence>
<evidence type="ECO:0000256" key="3">
    <source>
        <dbReference type="ARBA" id="ARBA00023163"/>
    </source>
</evidence>
<name>A0ABT3QCL8_9PROT</name>
<dbReference type="SUPFAM" id="SSF46785">
    <property type="entry name" value="Winged helix' DNA-binding domain"/>
    <property type="match status" value="1"/>
</dbReference>
<dbReference type="PANTHER" id="PTHR43537">
    <property type="entry name" value="TRANSCRIPTIONAL REGULATOR, GNTR FAMILY"/>
    <property type="match status" value="1"/>
</dbReference>
<dbReference type="RefSeq" id="WP_173560460.1">
    <property type="nucleotide sequence ID" value="NZ_JAPIUZ010000001.1"/>
</dbReference>
<dbReference type="EMBL" id="JAPIUZ010000001">
    <property type="protein sequence ID" value="MCX2563037.1"/>
    <property type="molecule type" value="Genomic_DNA"/>
</dbReference>
<evidence type="ECO:0000313" key="5">
    <source>
        <dbReference type="EMBL" id="MCX2563037.1"/>
    </source>
</evidence>
<dbReference type="InterPro" id="IPR008920">
    <property type="entry name" value="TF_FadR/GntR_C"/>
</dbReference>
<comment type="caution">
    <text evidence="5">The sequence shown here is derived from an EMBL/GenBank/DDBJ whole genome shotgun (WGS) entry which is preliminary data.</text>
</comment>
<dbReference type="Pfam" id="PF07729">
    <property type="entry name" value="FCD"/>
    <property type="match status" value="1"/>
</dbReference>
<dbReference type="Pfam" id="PF00392">
    <property type="entry name" value="GntR"/>
    <property type="match status" value="1"/>
</dbReference>